<feature type="signal peptide" evidence="2">
    <location>
        <begin position="1"/>
        <end position="23"/>
    </location>
</feature>
<dbReference type="RefSeq" id="WP_315533247.1">
    <property type="nucleotide sequence ID" value="NZ_CAURVC010000019.1"/>
</dbReference>
<reference evidence="4" key="1">
    <citation type="submission" date="2023-11" db="EMBL/GenBank/DDBJ databases">
        <title>Identification and selenium tolerance of Delftia acidovorans R3-25.</title>
        <authorList>
            <person name="Zhang S."/>
            <person name="Liu Y."/>
            <person name="Guo Y."/>
        </authorList>
    </citation>
    <scope>NUCLEOTIDE SEQUENCE</scope>
    <source>
        <strain evidence="4">R3-25</strain>
    </source>
</reference>
<gene>
    <name evidence="4" type="ORF">SGN30_26990</name>
</gene>
<dbReference type="Gene3D" id="2.60.40.3310">
    <property type="match status" value="1"/>
</dbReference>
<feature type="domain" description="Fimbrial-type adhesion" evidence="3">
    <location>
        <begin position="191"/>
        <end position="335"/>
    </location>
</feature>
<dbReference type="InterPro" id="IPR000259">
    <property type="entry name" value="Adhesion_dom_fimbrial"/>
</dbReference>
<dbReference type="InterPro" id="IPR036937">
    <property type="entry name" value="Adhesion_dom_fimbrial_sf"/>
</dbReference>
<name>A0AAJ2VCY2_DELAC</name>
<dbReference type="GO" id="GO:0009289">
    <property type="term" value="C:pilus"/>
    <property type="evidence" value="ECO:0007669"/>
    <property type="project" value="InterPro"/>
</dbReference>
<comment type="caution">
    <text evidence="4">The sequence shown here is derived from an EMBL/GenBank/DDBJ whole genome shotgun (WGS) entry which is preliminary data.</text>
</comment>
<dbReference type="Pfam" id="PF00419">
    <property type="entry name" value="Fimbrial"/>
    <property type="match status" value="1"/>
</dbReference>
<accession>A0AAJ2VCY2</accession>
<dbReference type="InterPro" id="IPR050263">
    <property type="entry name" value="Bact_Fimbrial_Adh_Pro"/>
</dbReference>
<evidence type="ECO:0000256" key="2">
    <source>
        <dbReference type="SAM" id="SignalP"/>
    </source>
</evidence>
<evidence type="ECO:0000256" key="1">
    <source>
        <dbReference type="ARBA" id="ARBA00022729"/>
    </source>
</evidence>
<dbReference type="InterPro" id="IPR008966">
    <property type="entry name" value="Adhesion_dom_sf"/>
</dbReference>
<proteinExistence type="predicted"/>
<dbReference type="GO" id="GO:0043709">
    <property type="term" value="P:cell adhesion involved in single-species biofilm formation"/>
    <property type="evidence" value="ECO:0007669"/>
    <property type="project" value="TreeGrafter"/>
</dbReference>
<dbReference type="PANTHER" id="PTHR33420">
    <property type="entry name" value="FIMBRIAL SUBUNIT ELFA-RELATED"/>
    <property type="match status" value="1"/>
</dbReference>
<dbReference type="AlphaFoldDB" id="A0AAJ2VCY2"/>
<evidence type="ECO:0000313" key="4">
    <source>
        <dbReference type="EMBL" id="MDX4957077.1"/>
    </source>
</evidence>
<dbReference type="Gene3D" id="2.60.40.1090">
    <property type="entry name" value="Fimbrial-type adhesion domain"/>
    <property type="match status" value="1"/>
</dbReference>
<dbReference type="EMBL" id="JAWWMZ010000015">
    <property type="protein sequence ID" value="MDX4957077.1"/>
    <property type="molecule type" value="Genomic_DNA"/>
</dbReference>
<organism evidence="4 5">
    <name type="scientific">Delftia acidovorans</name>
    <name type="common">Pseudomonas acidovorans</name>
    <name type="synonym">Comamonas acidovorans</name>
    <dbReference type="NCBI Taxonomy" id="80866"/>
    <lineage>
        <taxon>Bacteria</taxon>
        <taxon>Pseudomonadati</taxon>
        <taxon>Pseudomonadota</taxon>
        <taxon>Betaproteobacteria</taxon>
        <taxon>Burkholderiales</taxon>
        <taxon>Comamonadaceae</taxon>
        <taxon>Delftia</taxon>
    </lineage>
</organism>
<evidence type="ECO:0000313" key="5">
    <source>
        <dbReference type="Proteomes" id="UP001287445"/>
    </source>
</evidence>
<evidence type="ECO:0000259" key="3">
    <source>
        <dbReference type="Pfam" id="PF00419"/>
    </source>
</evidence>
<protein>
    <submittedName>
        <fullName evidence="4">Fimbrial protein</fullName>
    </submittedName>
</protein>
<dbReference type="SUPFAM" id="SSF49401">
    <property type="entry name" value="Bacterial adhesins"/>
    <property type="match status" value="1"/>
</dbReference>
<dbReference type="Proteomes" id="UP001287445">
    <property type="component" value="Unassembled WGS sequence"/>
</dbReference>
<keyword evidence="1 2" id="KW-0732">Signal</keyword>
<feature type="chain" id="PRO_5042479732" evidence="2">
    <location>
        <begin position="24"/>
        <end position="335"/>
    </location>
</feature>
<sequence>MNIYKLFAFSMGIIFSTISASHAAICMPADSNPTTDGKNHYIASYPVNQVLNLPININSEPNGKVFATIPIKPVVDNKTHSSIIAQVVCSGASRPSFSGIGAPDVRIYPSNVSGIGLRISMKGIGTIPNELPILTNSYPIPEGENFIITIEFIKTGPISTIFGDIQLAGPYMEMKIAGALAAQYVFSGVTLVPINPTCTLVSDSISVPLGTHPDTRFTGLGATTDKVPFSIQLSCSGGDPNTQIKPFVTLSGTTDTQVPSVLALTGSQVSGVGVEVLRNGAIQGFGAANGWQAGTISQGTANFQIDLEARYRQIRNTVSGGGSANALATFTIDYQ</sequence>
<dbReference type="PANTHER" id="PTHR33420:SF3">
    <property type="entry name" value="FIMBRIAL SUBUNIT ELFA"/>
    <property type="match status" value="1"/>
</dbReference>